<dbReference type="EMBL" id="JACEGQ020000003">
    <property type="protein sequence ID" value="KAH8514559.1"/>
    <property type="molecule type" value="Genomic_DNA"/>
</dbReference>
<organism evidence="2 3">
    <name type="scientific">Populus deltoides</name>
    <name type="common">Eastern poplar</name>
    <name type="synonym">Eastern cottonwood</name>
    <dbReference type="NCBI Taxonomy" id="3696"/>
    <lineage>
        <taxon>Eukaryota</taxon>
        <taxon>Viridiplantae</taxon>
        <taxon>Streptophyta</taxon>
        <taxon>Embryophyta</taxon>
        <taxon>Tracheophyta</taxon>
        <taxon>Spermatophyta</taxon>
        <taxon>Magnoliopsida</taxon>
        <taxon>eudicotyledons</taxon>
        <taxon>Gunneridae</taxon>
        <taxon>Pentapetalae</taxon>
        <taxon>rosids</taxon>
        <taxon>fabids</taxon>
        <taxon>Malpighiales</taxon>
        <taxon>Salicaceae</taxon>
        <taxon>Saliceae</taxon>
        <taxon>Populus</taxon>
    </lineage>
</organism>
<dbReference type="Proteomes" id="UP000807159">
    <property type="component" value="Chromosome 3"/>
</dbReference>
<keyword evidence="3" id="KW-1185">Reference proteome</keyword>
<evidence type="ECO:0000256" key="1">
    <source>
        <dbReference type="SAM" id="MobiDB-lite"/>
    </source>
</evidence>
<name>A0A8T2ZB40_POPDE</name>
<comment type="caution">
    <text evidence="2">The sequence shown here is derived from an EMBL/GenBank/DDBJ whole genome shotgun (WGS) entry which is preliminary data.</text>
</comment>
<accession>A0A8T2ZB40</accession>
<dbReference type="AlphaFoldDB" id="A0A8T2ZB40"/>
<gene>
    <name evidence="2" type="ORF">H0E87_007409</name>
</gene>
<evidence type="ECO:0000313" key="3">
    <source>
        <dbReference type="Proteomes" id="UP000807159"/>
    </source>
</evidence>
<evidence type="ECO:0000313" key="2">
    <source>
        <dbReference type="EMBL" id="KAH8514559.1"/>
    </source>
</evidence>
<sequence length="225" mass="23939">MEKSKKKASFLCFVQHDCHLHSFRPSAGSSHEVRAQNRGKYYVMQDKLIHALASPLPARTSVDTEGASGPYRGIRARNGGKNLNIQDTQALVQAPPSLTSFGLDEVGPDAIKFGHPSSAHLFGSGSLGPNPVTTESCSDADVGSSFPSDSRCGHSPSPEPSPSAPHPSRVPFSSGVDFSCILLPTIDVSAPSEDHGRASTSFLPVWEQTPIEAENIHKQNCPAIL</sequence>
<protein>
    <submittedName>
        <fullName evidence="2">Uncharacterized protein</fullName>
    </submittedName>
</protein>
<feature type="region of interest" description="Disordered" evidence="1">
    <location>
        <begin position="60"/>
        <end position="79"/>
    </location>
</feature>
<feature type="region of interest" description="Disordered" evidence="1">
    <location>
        <begin position="132"/>
        <end position="169"/>
    </location>
</feature>
<proteinExistence type="predicted"/>
<reference evidence="2" key="1">
    <citation type="journal article" date="2021" name="J. Hered.">
        <title>Genome Assembly of Salicaceae Populus deltoides (Eastern Cottonwood) I-69 Based on Nanopore Sequencing and Hi-C Technologies.</title>
        <authorList>
            <person name="Bai S."/>
            <person name="Wu H."/>
            <person name="Zhang J."/>
            <person name="Pan Z."/>
            <person name="Zhao W."/>
            <person name="Li Z."/>
            <person name="Tong C."/>
        </authorList>
    </citation>
    <scope>NUCLEOTIDE SEQUENCE</scope>
    <source>
        <tissue evidence="2">Leaf</tissue>
    </source>
</reference>